<dbReference type="GO" id="GO:0000049">
    <property type="term" value="F:tRNA binding"/>
    <property type="evidence" value="ECO:0007669"/>
    <property type="project" value="UniProtKB-KW"/>
</dbReference>
<dbReference type="EC" id="6.1.1.7" evidence="13"/>
<dbReference type="InterPro" id="IPR050058">
    <property type="entry name" value="Ala-tRNA_ligase"/>
</dbReference>
<evidence type="ECO:0000256" key="13">
    <source>
        <dbReference type="HAMAP-Rule" id="MF_03133"/>
    </source>
</evidence>
<evidence type="ECO:0000256" key="5">
    <source>
        <dbReference type="ARBA" id="ARBA00022723"/>
    </source>
</evidence>
<feature type="signal peptide" evidence="14">
    <location>
        <begin position="1"/>
        <end position="17"/>
    </location>
</feature>
<keyword evidence="17" id="KW-1185">Reference proteome</keyword>
<dbReference type="GO" id="GO:0005739">
    <property type="term" value="C:mitochondrion"/>
    <property type="evidence" value="ECO:0007669"/>
    <property type="project" value="UniProtKB-SubCell"/>
</dbReference>
<accession>A0AAD7U6V3</accession>
<keyword evidence="5 13" id="KW-0479">Metal-binding</keyword>
<comment type="subcellular location">
    <subcellularLocation>
        <location evidence="13">Mitochondrion</location>
    </subcellularLocation>
    <subcellularLocation>
        <location evidence="13">Cytoplasm</location>
    </subcellularLocation>
    <subcellularLocation>
        <location evidence="1">Plastid</location>
        <location evidence="1">Chloroplast</location>
    </subcellularLocation>
</comment>
<dbReference type="SMART" id="SM00863">
    <property type="entry name" value="tRNA_SAD"/>
    <property type="match status" value="1"/>
</dbReference>
<name>A0AAD7U6V3_9STRA</name>
<organism evidence="16 17">
    <name type="scientific">Chrysophaeum taylorii</name>
    <dbReference type="NCBI Taxonomy" id="2483200"/>
    <lineage>
        <taxon>Eukaryota</taxon>
        <taxon>Sar</taxon>
        <taxon>Stramenopiles</taxon>
        <taxon>Ochrophyta</taxon>
        <taxon>Pelagophyceae</taxon>
        <taxon>Pelagomonadales</taxon>
        <taxon>Pelagomonadaceae</taxon>
        <taxon>Chrysophaeum</taxon>
    </lineage>
</organism>
<keyword evidence="4 13" id="KW-0436">Ligase</keyword>
<dbReference type="SUPFAM" id="SSF55186">
    <property type="entry name" value="ThrRS/AlaRS common domain"/>
    <property type="match status" value="1"/>
</dbReference>
<keyword evidence="8 13" id="KW-0067">ATP-binding</keyword>
<keyword evidence="7 13" id="KW-0862">Zinc</keyword>
<dbReference type="GO" id="GO:0005524">
    <property type="term" value="F:ATP binding"/>
    <property type="evidence" value="ECO:0007669"/>
    <property type="project" value="UniProtKB-UniRule"/>
</dbReference>
<keyword evidence="3 13" id="KW-0820">tRNA-binding</keyword>
<dbReference type="PANTHER" id="PTHR11777">
    <property type="entry name" value="ALANYL-TRNA SYNTHETASE"/>
    <property type="match status" value="1"/>
</dbReference>
<dbReference type="GO" id="GO:0009507">
    <property type="term" value="C:chloroplast"/>
    <property type="evidence" value="ECO:0007669"/>
    <property type="project" value="UniProtKB-SubCell"/>
</dbReference>
<dbReference type="HAMAP" id="MF_00036_B">
    <property type="entry name" value="Ala_tRNA_synth_B"/>
    <property type="match status" value="1"/>
</dbReference>
<dbReference type="InterPro" id="IPR003156">
    <property type="entry name" value="DHHA1_dom"/>
</dbReference>
<comment type="domain">
    <text evidence="13">Consists of three domains; the N-terminal catalytic domain, the editing domain and the C-terminal C-Ala domain. The editing domain removes incorrectly charged amino acids, while the C-Ala domain, along with tRNA(Ala), serves as a bridge to cooperatively bring together the editing and aminoacylation centers thus stimulating deacylation of misacylated tRNAs.</text>
</comment>
<dbReference type="InterPro" id="IPR012947">
    <property type="entry name" value="tRNA_SAD"/>
</dbReference>
<dbReference type="InterPro" id="IPR009000">
    <property type="entry name" value="Transl_B-barrel_sf"/>
</dbReference>
<dbReference type="GO" id="GO:0002161">
    <property type="term" value="F:aminoacyl-tRNA deacylase activity"/>
    <property type="evidence" value="ECO:0007669"/>
    <property type="project" value="TreeGrafter"/>
</dbReference>
<evidence type="ECO:0000259" key="15">
    <source>
        <dbReference type="PROSITE" id="PS50860"/>
    </source>
</evidence>
<dbReference type="InterPro" id="IPR023033">
    <property type="entry name" value="Ala_tRNA_ligase_euk/bac"/>
</dbReference>
<comment type="caution">
    <text evidence="16">The sequence shown here is derived from an EMBL/GenBank/DDBJ whole genome shotgun (WGS) entry which is preliminary data.</text>
</comment>
<evidence type="ECO:0000256" key="2">
    <source>
        <dbReference type="ARBA" id="ARBA00008429"/>
    </source>
</evidence>
<dbReference type="AlphaFoldDB" id="A0AAD7U6V3"/>
<keyword evidence="13" id="KW-0496">Mitochondrion</keyword>
<comment type="cofactor">
    <cofactor evidence="13">
        <name>Zn(2+)</name>
        <dbReference type="ChEBI" id="CHEBI:29105"/>
    </cofactor>
    <text evidence="13">Binds 1 zinc ion per subunit.</text>
</comment>
<dbReference type="Pfam" id="PF02272">
    <property type="entry name" value="DHHA1"/>
    <property type="match status" value="1"/>
</dbReference>
<dbReference type="SUPFAM" id="SSF55681">
    <property type="entry name" value="Class II aaRS and biotin synthetases"/>
    <property type="match status" value="1"/>
</dbReference>
<dbReference type="PROSITE" id="PS50860">
    <property type="entry name" value="AA_TRNA_LIGASE_II_ALA"/>
    <property type="match status" value="1"/>
</dbReference>
<dbReference type="Gene3D" id="3.10.310.40">
    <property type="match status" value="1"/>
</dbReference>
<dbReference type="Gene3D" id="3.30.930.10">
    <property type="entry name" value="Bira Bifunctional Protein, Domain 2"/>
    <property type="match status" value="1"/>
</dbReference>
<dbReference type="InterPro" id="IPR045864">
    <property type="entry name" value="aa-tRNA-synth_II/BPL/LPL"/>
</dbReference>
<dbReference type="Proteomes" id="UP001230188">
    <property type="component" value="Unassembled WGS sequence"/>
</dbReference>
<evidence type="ECO:0000256" key="3">
    <source>
        <dbReference type="ARBA" id="ARBA00022555"/>
    </source>
</evidence>
<evidence type="ECO:0000256" key="10">
    <source>
        <dbReference type="ARBA" id="ARBA00022917"/>
    </source>
</evidence>
<evidence type="ECO:0000256" key="1">
    <source>
        <dbReference type="ARBA" id="ARBA00004229"/>
    </source>
</evidence>
<evidence type="ECO:0000256" key="11">
    <source>
        <dbReference type="ARBA" id="ARBA00023146"/>
    </source>
</evidence>
<evidence type="ECO:0000256" key="12">
    <source>
        <dbReference type="ARBA" id="ARBA00048300"/>
    </source>
</evidence>
<gene>
    <name evidence="16" type="ORF">CTAYLR_005340</name>
</gene>
<dbReference type="Pfam" id="PF01411">
    <property type="entry name" value="tRNA-synt_2c"/>
    <property type="match status" value="1"/>
</dbReference>
<evidence type="ECO:0000256" key="6">
    <source>
        <dbReference type="ARBA" id="ARBA00022741"/>
    </source>
</evidence>
<feature type="domain" description="Alanyl-transfer RNA synthetases family profile" evidence="15">
    <location>
        <begin position="61"/>
        <end position="834"/>
    </location>
</feature>
<dbReference type="NCBIfam" id="TIGR00344">
    <property type="entry name" value="alaS"/>
    <property type="match status" value="1"/>
</dbReference>
<feature type="binding site" evidence="13">
    <location>
        <position position="791"/>
    </location>
    <ligand>
        <name>Zn(2+)</name>
        <dbReference type="ChEBI" id="CHEBI:29105"/>
    </ligand>
</feature>
<dbReference type="InterPro" id="IPR018164">
    <property type="entry name" value="Ala-tRNA-synth_IIc_N"/>
</dbReference>
<dbReference type="FunFam" id="3.30.930.10:FF:000011">
    <property type="entry name" value="Alanine--tRNA ligase, cytoplasmic"/>
    <property type="match status" value="1"/>
</dbReference>
<dbReference type="FunFam" id="3.30.980.10:FF:000004">
    <property type="entry name" value="Alanine--tRNA ligase, cytoplasmic"/>
    <property type="match status" value="1"/>
</dbReference>
<keyword evidence="9 13" id="KW-0694">RNA-binding</keyword>
<keyword evidence="10 13" id="KW-0648">Protein biosynthesis</keyword>
<dbReference type="GO" id="GO:0008270">
    <property type="term" value="F:zinc ion binding"/>
    <property type="evidence" value="ECO:0007669"/>
    <property type="project" value="UniProtKB-UniRule"/>
</dbReference>
<comment type="similarity">
    <text evidence="2">Belongs to the class-II aminoacyl-tRNA synthetase family. Alax-L subfamily.</text>
</comment>
<dbReference type="PRINTS" id="PR00980">
    <property type="entry name" value="TRNASYNTHALA"/>
</dbReference>
<feature type="chain" id="PRO_5042210963" description="Alanine--tRNA ligase" evidence="14">
    <location>
        <begin position="18"/>
        <end position="1030"/>
    </location>
</feature>
<evidence type="ECO:0000256" key="9">
    <source>
        <dbReference type="ARBA" id="ARBA00022884"/>
    </source>
</evidence>
<dbReference type="SUPFAM" id="SSF50447">
    <property type="entry name" value="Translation proteins"/>
    <property type="match status" value="1"/>
</dbReference>
<dbReference type="InterPro" id="IPR018163">
    <property type="entry name" value="Thr/Ala-tRNA-synth_IIc_edit"/>
</dbReference>
<keyword evidence="13" id="KW-0963">Cytoplasm</keyword>
<feature type="binding site" evidence="13">
    <location>
        <position position="674"/>
    </location>
    <ligand>
        <name>Zn(2+)</name>
        <dbReference type="ChEBI" id="CHEBI:29105"/>
    </ligand>
</feature>
<comment type="function">
    <text evidence="13">Catalyzes the attachment of alanine to tRNA(Ala) in a two-step reaction: alanine is first activated by ATP to form Ala-AMP and then transferred to the acceptor end of tRNA(Ala). Also edits incorrectly charged tRNA(Ala) via its editing domain.</text>
</comment>
<proteinExistence type="inferred from homology"/>
<evidence type="ECO:0000256" key="7">
    <source>
        <dbReference type="ARBA" id="ARBA00022833"/>
    </source>
</evidence>
<evidence type="ECO:0000313" key="17">
    <source>
        <dbReference type="Proteomes" id="UP001230188"/>
    </source>
</evidence>
<evidence type="ECO:0000256" key="8">
    <source>
        <dbReference type="ARBA" id="ARBA00022840"/>
    </source>
</evidence>
<dbReference type="InterPro" id="IPR018165">
    <property type="entry name" value="Ala-tRNA-synth_IIc_core"/>
</dbReference>
<dbReference type="SUPFAM" id="SSF101353">
    <property type="entry name" value="Putative anticodon-binding domain of alanyl-tRNA synthetase (AlaRS)"/>
    <property type="match status" value="1"/>
</dbReference>
<sequence length="1030" mass="110390">MCRRRLGLLFVLRGGSALYAPQRVIVSRAAGSRWASLAAATTTEASSLEGETTPRTKNEEWTVPRVRAAFIEYFVSKQHDVVESSPVVPVNDPTLLFANAGMNQFKPIFLGVAAPDSPLSKLSRACNAQKCIRAGGKHNDLEDVGFDTYHHTFFEMLGSWSFGDYFKEEAIAMAWELLTEVYGLDPDRLYATYFGGDEAEDLEADLEAKALWLRFLPEERVLPGSKKDNFWEMGESGPCGPCSEVHYDARGGRGNVAELVNADDPEVLEIWNIVFMQFDRAESGRLAPLPSKHVDTGMGLERLSAILQNKLSNYDTDAFSELFEAIRVEAGCEAYGGRVGSDATRDTAYRAVADHARCLGVALADGARPSNDGRGYVLRRVLRRAVRYGREVLGARDGFLSRLMPALAASHLGDAYPELRSRLDDVVSVVADEEASFAKTLERGVKYLDDELAALVSGGGGGGGGGMKLSGAAAFFLYDSLGFPLDLTTLMAAERGFEVDAAGFEREMRDQIARSRAAREAKRIESLGAARIVLGAADTAALAADGVPATESLVHDATTTTTTESVVAARVVAVFQLDAENMPARCEESTGVVGIVLDRSPFYAEGGGQVADEGVLELAEEGAVAVVKDVQAYAGYVLHTCLLVDEPVRVGDLVSARVDAERRSKIAPNHSMTHALNHALRAVLGDGVDQRGSLCDDEKLRFDFSHPKGLDPTQLTQVEDRVNALIQAAKPVQTSLVPLEDARQISSLRAVFGEDYPDPVRVVAAGADATIDEILETPRDDKWLELSIELCGGTHVSDTSDAEAFVIVEETAVAKGIRRIEAVTKARAATAQREGRELQAALDDLEARENPDAEGAKLFRAKVDSSLCSAALKPLLRARLELLTKKIAAAQKKERARLVADAEARLAEAVEAAARTGTDDDDRVVLDLGPGVDAKAAAAMATKLHADYPSLALLAFSAARDKTLVFAACPPDHPLAGAAPVWLEAVLEPLGGRGGGKPSFAQGTAPRADDDLDAAIRAARAFEPPAADSD</sequence>
<evidence type="ECO:0000313" key="16">
    <source>
        <dbReference type="EMBL" id="KAJ8599321.1"/>
    </source>
</evidence>
<evidence type="ECO:0000256" key="14">
    <source>
        <dbReference type="SAM" id="SignalP"/>
    </source>
</evidence>
<dbReference type="CDD" id="cd00673">
    <property type="entry name" value="AlaRS_core"/>
    <property type="match status" value="1"/>
</dbReference>
<evidence type="ECO:0000256" key="4">
    <source>
        <dbReference type="ARBA" id="ARBA00022598"/>
    </source>
</evidence>
<keyword evidence="6 13" id="KW-0547">Nucleotide-binding</keyword>
<keyword evidence="11 13" id="KW-0030">Aminoacyl-tRNA synthetase</keyword>
<dbReference type="EMBL" id="JAQMWT010000572">
    <property type="protein sequence ID" value="KAJ8599321.1"/>
    <property type="molecule type" value="Genomic_DNA"/>
</dbReference>
<comment type="catalytic activity">
    <reaction evidence="12 13">
        <text>tRNA(Ala) + L-alanine + ATP = L-alanyl-tRNA(Ala) + AMP + diphosphate</text>
        <dbReference type="Rhea" id="RHEA:12540"/>
        <dbReference type="Rhea" id="RHEA-COMP:9657"/>
        <dbReference type="Rhea" id="RHEA-COMP:9923"/>
        <dbReference type="ChEBI" id="CHEBI:30616"/>
        <dbReference type="ChEBI" id="CHEBI:33019"/>
        <dbReference type="ChEBI" id="CHEBI:57972"/>
        <dbReference type="ChEBI" id="CHEBI:78442"/>
        <dbReference type="ChEBI" id="CHEBI:78497"/>
        <dbReference type="ChEBI" id="CHEBI:456215"/>
        <dbReference type="EC" id="6.1.1.7"/>
    </reaction>
</comment>
<protein>
    <recommendedName>
        <fullName evidence="13">Alanine--tRNA ligase</fullName>
        <ecNumber evidence="13">6.1.1.7</ecNumber>
    </recommendedName>
    <alternativeName>
        <fullName evidence="13">Alanyl-tRNA synthetase</fullName>
        <shortName evidence="13">AlaRS</shortName>
    </alternativeName>
</protein>
<feature type="binding site" evidence="13">
    <location>
        <position position="795"/>
    </location>
    <ligand>
        <name>Zn(2+)</name>
        <dbReference type="ChEBI" id="CHEBI:29105"/>
    </ligand>
</feature>
<dbReference type="Gene3D" id="2.40.30.130">
    <property type="match status" value="1"/>
</dbReference>
<dbReference type="InterPro" id="IPR002318">
    <property type="entry name" value="Ala-tRNA-lgiase_IIc"/>
</dbReference>
<dbReference type="InterPro" id="IPR018162">
    <property type="entry name" value="Ala-tRNA-ligase_IIc_anticod-bd"/>
</dbReference>
<dbReference type="GO" id="GO:0004813">
    <property type="term" value="F:alanine-tRNA ligase activity"/>
    <property type="evidence" value="ECO:0007669"/>
    <property type="project" value="UniProtKB-UniRule"/>
</dbReference>
<comment type="subunit">
    <text evidence="13">Monomer.</text>
</comment>
<dbReference type="GO" id="GO:0070143">
    <property type="term" value="P:mitochondrial alanyl-tRNA aminoacylation"/>
    <property type="evidence" value="ECO:0007669"/>
    <property type="project" value="UniProtKB-UniRule"/>
</dbReference>
<feature type="binding site" evidence="13">
    <location>
        <position position="670"/>
    </location>
    <ligand>
        <name>Zn(2+)</name>
        <dbReference type="ChEBI" id="CHEBI:29105"/>
    </ligand>
</feature>
<dbReference type="Gene3D" id="3.30.980.10">
    <property type="entry name" value="Threonyl-trna Synthetase, Chain A, domain 2"/>
    <property type="match status" value="1"/>
</dbReference>
<reference evidence="16" key="1">
    <citation type="submission" date="2023-01" db="EMBL/GenBank/DDBJ databases">
        <title>Metagenome sequencing of chrysophaentin producing Chrysophaeum taylorii.</title>
        <authorList>
            <person name="Davison J."/>
            <person name="Bewley C."/>
        </authorList>
    </citation>
    <scope>NUCLEOTIDE SEQUENCE</scope>
    <source>
        <strain evidence="16">NIES-1699</strain>
    </source>
</reference>
<dbReference type="PANTHER" id="PTHR11777:SF9">
    <property type="entry name" value="ALANINE--TRNA LIGASE, CYTOPLASMIC"/>
    <property type="match status" value="1"/>
</dbReference>
<keyword evidence="14" id="KW-0732">Signal</keyword>
<dbReference type="Pfam" id="PF07973">
    <property type="entry name" value="tRNA_SAD"/>
    <property type="match status" value="1"/>
</dbReference>